<organism evidence="1">
    <name type="scientific">viral metagenome</name>
    <dbReference type="NCBI Taxonomy" id="1070528"/>
    <lineage>
        <taxon>unclassified sequences</taxon>
        <taxon>metagenomes</taxon>
        <taxon>organismal metagenomes</taxon>
    </lineage>
</organism>
<proteinExistence type="predicted"/>
<sequence length="102" mass="11780">MTPWEGRISSKVAELWRRVLEQAKASGVTVPPKYLQAIPKEFTKFGYFEPLVDMLIAHEPSEVMGKQRTVVEYIDKVLAKKLKWKKVQNAADREKQLGMFQS</sequence>
<comment type="caution">
    <text evidence="1">The sequence shown here is derived from an EMBL/GenBank/DDBJ whole genome shotgun (WGS) entry which is preliminary data.</text>
</comment>
<reference evidence="1" key="1">
    <citation type="submission" date="2017-04" db="EMBL/GenBank/DDBJ databases">
        <title>Unveiling RNA virosphere associated with marine microorganisms.</title>
        <authorList>
            <person name="Urayama S."/>
            <person name="Takaki Y."/>
            <person name="Nishi S."/>
            <person name="Yoshida Y."/>
            <person name="Deguchi S."/>
            <person name="Takai K."/>
            <person name="Nunoura T."/>
        </authorList>
    </citation>
    <scope>NUCLEOTIDE SEQUENCE</scope>
</reference>
<name>A0A2V0RC51_9ZZZZ</name>
<evidence type="ECO:0000313" key="1">
    <source>
        <dbReference type="EMBL" id="GBH22861.1"/>
    </source>
</evidence>
<dbReference type="EMBL" id="BDQE01000134">
    <property type="protein sequence ID" value="GBH22861.1"/>
    <property type="molecule type" value="Genomic_RNA"/>
</dbReference>
<accession>A0A2V0RC51</accession>
<protein>
    <submittedName>
        <fullName evidence="1">Uncharacterized protein</fullName>
    </submittedName>
</protein>
<dbReference type="AlphaFoldDB" id="A0A2V0RC51"/>